<evidence type="ECO:0000256" key="2">
    <source>
        <dbReference type="ARBA" id="ARBA00008921"/>
    </source>
</evidence>
<dbReference type="Gene3D" id="2.60.40.10">
    <property type="entry name" value="Immunoglobulins"/>
    <property type="match status" value="2"/>
</dbReference>
<dbReference type="STRING" id="106582.ENSMZEP00005015583"/>
<dbReference type="InterPro" id="IPR052672">
    <property type="entry name" value="Type1_Cytokine_Rcpt_Type2"/>
</dbReference>
<keyword evidence="4" id="KW-0732">Signal</keyword>
<keyword evidence="3 10" id="KW-0812">Transmembrane</keyword>
<dbReference type="InterPro" id="IPR036116">
    <property type="entry name" value="FN3_sf"/>
</dbReference>
<dbReference type="PANTHER" id="PTHR48423">
    <property type="entry name" value="INTERLEUKIN-27 RECEPTOR SUBUNIT ALPHA"/>
    <property type="match status" value="1"/>
</dbReference>
<feature type="transmembrane region" description="Helical" evidence="10">
    <location>
        <begin position="6"/>
        <end position="25"/>
    </location>
</feature>
<evidence type="ECO:0000313" key="12">
    <source>
        <dbReference type="Proteomes" id="UP000265160"/>
    </source>
</evidence>
<keyword evidence="6 10" id="KW-1133">Transmembrane helix</keyword>
<keyword evidence="7 10" id="KW-0472">Membrane</keyword>
<dbReference type="Proteomes" id="UP000265160">
    <property type="component" value="LG23"/>
</dbReference>
<dbReference type="SUPFAM" id="SSF49265">
    <property type="entry name" value="Fibronectin type III"/>
    <property type="match status" value="1"/>
</dbReference>
<evidence type="ECO:0000256" key="10">
    <source>
        <dbReference type="SAM" id="Phobius"/>
    </source>
</evidence>
<dbReference type="InterPro" id="IPR013783">
    <property type="entry name" value="Ig-like_fold"/>
</dbReference>
<dbReference type="Ensembl" id="ENSMZET00005016084.1">
    <property type="protein sequence ID" value="ENSMZEP00005015583.1"/>
    <property type="gene ID" value="ENSMZEG00005011689.1"/>
</dbReference>
<dbReference type="PANTHER" id="PTHR48423:SF2">
    <property type="entry name" value="INTERLEUKIN-12 RECEPTOR SUBUNIT BETA-2"/>
    <property type="match status" value="1"/>
</dbReference>
<name>A0A3P9C024_9CICH</name>
<keyword evidence="8" id="KW-0675">Receptor</keyword>
<evidence type="ECO:0000256" key="1">
    <source>
        <dbReference type="ARBA" id="ARBA00004479"/>
    </source>
</evidence>
<evidence type="ECO:0000256" key="7">
    <source>
        <dbReference type="ARBA" id="ARBA00023136"/>
    </source>
</evidence>
<reference evidence="11" key="2">
    <citation type="submission" date="2025-08" db="UniProtKB">
        <authorList>
            <consortium name="Ensembl"/>
        </authorList>
    </citation>
    <scope>IDENTIFICATION</scope>
</reference>
<comment type="subcellular location">
    <subcellularLocation>
        <location evidence="1">Membrane</location>
        <topology evidence="1">Single-pass type I membrane protein</topology>
    </subcellularLocation>
</comment>
<evidence type="ECO:0000256" key="4">
    <source>
        <dbReference type="ARBA" id="ARBA00022729"/>
    </source>
</evidence>
<keyword evidence="12" id="KW-1185">Reference proteome</keyword>
<keyword evidence="9" id="KW-0325">Glycoprotein</keyword>
<proteinExistence type="inferred from homology"/>
<evidence type="ECO:0000256" key="9">
    <source>
        <dbReference type="ARBA" id="ARBA00023180"/>
    </source>
</evidence>
<dbReference type="GO" id="GO:0016020">
    <property type="term" value="C:membrane"/>
    <property type="evidence" value="ECO:0007669"/>
    <property type="project" value="UniProtKB-SubCell"/>
</dbReference>
<evidence type="ECO:0000256" key="5">
    <source>
        <dbReference type="ARBA" id="ARBA00022737"/>
    </source>
</evidence>
<evidence type="ECO:0000256" key="8">
    <source>
        <dbReference type="ARBA" id="ARBA00023170"/>
    </source>
</evidence>
<accession>A0A3P9C024</accession>
<sequence length="543" mass="60627">MTVSSVISRCIIVLLTFSINYFPLLPVGCQRAMTTRYTGYLVVEPAPLFLMGSNLTVYCHTHKCDWRAKIYMVLNGKPVDKWERINCTTVKFYLPSIWIPLSAAICSNYMHSVVNGVDLRAGLPPDKPDTITCETAKSSSLINCSWTRGQETYLPTLYNISVNRENGSQIRLFQIQDADKITIPRSMFDENTTYLIIITASNHFGTSQSDPVVLRVKDIVIPDAPIIMQIQFPSNSVAATLQWKSNESSVYLRPHVMLRTNNTSWEMRAGVELGKNLIRVDNLTHLTEYEFQMKICNTAPVPTHTNASSISARKALLCSKWSPSVRKKSPGKGPSQQLQVWRKVERQGTDGQRNVTVLWKPLPREDFSGKVIEYDIFLDNGQKLKTCAAECIQCSVQLPAEVSSLSISAVTTYGKSPPADVILRQSGVPGSLLIKFSPAADGSAVFVSWSWTTGNYPSTQEEELRYYVIERTIVSGEGLWWQKLAKDLNSTSITGRLTTEPLGNLAVHIRTAKILPTSQLWTNDVVIAIYFYVQSTLMGTSSV</sequence>
<keyword evidence="5" id="KW-0677">Repeat</keyword>
<dbReference type="AlphaFoldDB" id="A0A3P9C024"/>
<evidence type="ECO:0000256" key="6">
    <source>
        <dbReference type="ARBA" id="ARBA00022989"/>
    </source>
</evidence>
<protein>
    <submittedName>
        <fullName evidence="11">Uncharacterized protein</fullName>
    </submittedName>
</protein>
<evidence type="ECO:0000256" key="3">
    <source>
        <dbReference type="ARBA" id="ARBA00022692"/>
    </source>
</evidence>
<reference evidence="11 12" key="1">
    <citation type="journal article" date="2014" name="Nature">
        <title>The genomic substrate for adaptive radiation in African cichlid fish.</title>
        <authorList>
            <person name="Brawand D."/>
            <person name="Wagner C.E."/>
            <person name="Li Y.I."/>
            <person name="Malinsky M."/>
            <person name="Keller I."/>
            <person name="Fan S."/>
            <person name="Simakov O."/>
            <person name="Ng A.Y."/>
            <person name="Lim Z.W."/>
            <person name="Bezault E."/>
            <person name="Turner-Maier J."/>
            <person name="Johnson J."/>
            <person name="Alcazar R."/>
            <person name="Noh H.J."/>
            <person name="Russell P."/>
            <person name="Aken B."/>
            <person name="Alfoldi J."/>
            <person name="Amemiya C."/>
            <person name="Azzouzi N."/>
            <person name="Baroiller J.F."/>
            <person name="Barloy-Hubler F."/>
            <person name="Berlin A."/>
            <person name="Bloomquist R."/>
            <person name="Carleton K.L."/>
            <person name="Conte M.A."/>
            <person name="D'Cotta H."/>
            <person name="Eshel O."/>
            <person name="Gaffney L."/>
            <person name="Galibert F."/>
            <person name="Gante H.F."/>
            <person name="Gnerre S."/>
            <person name="Greuter L."/>
            <person name="Guyon R."/>
            <person name="Haddad N.S."/>
            <person name="Haerty W."/>
            <person name="Harris R.M."/>
            <person name="Hofmann H.A."/>
            <person name="Hourlier T."/>
            <person name="Hulata G."/>
            <person name="Jaffe D.B."/>
            <person name="Lara M."/>
            <person name="Lee A.P."/>
            <person name="MacCallum I."/>
            <person name="Mwaiko S."/>
            <person name="Nikaido M."/>
            <person name="Nishihara H."/>
            <person name="Ozouf-Costaz C."/>
            <person name="Penman D.J."/>
            <person name="Przybylski D."/>
            <person name="Rakotomanga M."/>
            <person name="Renn S.C.P."/>
            <person name="Ribeiro F.J."/>
            <person name="Ron M."/>
            <person name="Salzburger W."/>
            <person name="Sanchez-Pulido L."/>
            <person name="Santos M.E."/>
            <person name="Searle S."/>
            <person name="Sharpe T."/>
            <person name="Swofford R."/>
            <person name="Tan F.J."/>
            <person name="Williams L."/>
            <person name="Young S."/>
            <person name="Yin S."/>
            <person name="Okada N."/>
            <person name="Kocher T.D."/>
            <person name="Miska E.A."/>
            <person name="Lander E.S."/>
            <person name="Venkatesh B."/>
            <person name="Fernald R.D."/>
            <person name="Meyer A."/>
            <person name="Ponting C.P."/>
            <person name="Streelman J.T."/>
            <person name="Lindblad-Toh K."/>
            <person name="Seehausen O."/>
            <person name="Di Palma F."/>
        </authorList>
    </citation>
    <scope>NUCLEOTIDE SEQUENCE</scope>
</reference>
<evidence type="ECO:0000313" key="11">
    <source>
        <dbReference type="Ensembl" id="ENSMZEP00005015583.1"/>
    </source>
</evidence>
<comment type="similarity">
    <text evidence="2">Belongs to the type I cytokine receptor family. Type 2 subfamily.</text>
</comment>
<reference evidence="11" key="3">
    <citation type="submission" date="2025-09" db="UniProtKB">
        <authorList>
            <consortium name="Ensembl"/>
        </authorList>
    </citation>
    <scope>IDENTIFICATION</scope>
</reference>
<dbReference type="GeneTree" id="ENSGT00940000159829"/>
<organism evidence="11 12">
    <name type="scientific">Maylandia zebra</name>
    <name type="common">zebra mbuna</name>
    <dbReference type="NCBI Taxonomy" id="106582"/>
    <lineage>
        <taxon>Eukaryota</taxon>
        <taxon>Metazoa</taxon>
        <taxon>Chordata</taxon>
        <taxon>Craniata</taxon>
        <taxon>Vertebrata</taxon>
        <taxon>Euteleostomi</taxon>
        <taxon>Actinopterygii</taxon>
        <taxon>Neopterygii</taxon>
        <taxon>Teleostei</taxon>
        <taxon>Neoteleostei</taxon>
        <taxon>Acanthomorphata</taxon>
        <taxon>Ovalentaria</taxon>
        <taxon>Cichlomorphae</taxon>
        <taxon>Cichliformes</taxon>
        <taxon>Cichlidae</taxon>
        <taxon>African cichlids</taxon>
        <taxon>Pseudocrenilabrinae</taxon>
        <taxon>Haplochromini</taxon>
        <taxon>Maylandia</taxon>
        <taxon>Maylandia zebra complex</taxon>
    </lineage>
</organism>